<dbReference type="CDD" id="cd07990">
    <property type="entry name" value="LPLAT_LCLAT1-like"/>
    <property type="match status" value="1"/>
</dbReference>
<dbReference type="SMART" id="SM00563">
    <property type="entry name" value="PlsC"/>
    <property type="match status" value="1"/>
</dbReference>
<dbReference type="Pfam" id="PF08512">
    <property type="entry name" value="Rttp106-like_middle"/>
    <property type="match status" value="1"/>
</dbReference>
<keyword evidence="3" id="KW-0012">Acyltransferase</keyword>
<dbReference type="InterPro" id="IPR032098">
    <property type="entry name" value="Acyltransf_C"/>
</dbReference>
<dbReference type="GO" id="GO:0005783">
    <property type="term" value="C:endoplasmic reticulum"/>
    <property type="evidence" value="ECO:0007669"/>
    <property type="project" value="TreeGrafter"/>
</dbReference>
<dbReference type="GO" id="GO:0036149">
    <property type="term" value="P:phosphatidylinositol acyl-chain remodeling"/>
    <property type="evidence" value="ECO:0007669"/>
    <property type="project" value="TreeGrafter"/>
</dbReference>
<organism evidence="7 8">
    <name type="scientific">Mucor saturninus</name>
    <dbReference type="NCBI Taxonomy" id="64648"/>
    <lineage>
        <taxon>Eukaryota</taxon>
        <taxon>Fungi</taxon>
        <taxon>Fungi incertae sedis</taxon>
        <taxon>Mucoromycota</taxon>
        <taxon>Mucoromycotina</taxon>
        <taxon>Mucoromycetes</taxon>
        <taxon>Mucorales</taxon>
        <taxon>Mucorineae</taxon>
        <taxon>Mucoraceae</taxon>
        <taxon>Mucor</taxon>
    </lineage>
</organism>
<dbReference type="GO" id="GO:0016746">
    <property type="term" value="F:acyltransferase activity"/>
    <property type="evidence" value="ECO:0007669"/>
    <property type="project" value="UniProtKB-KW"/>
</dbReference>
<dbReference type="Pfam" id="PF16076">
    <property type="entry name" value="Acyltransf_C"/>
    <property type="match status" value="1"/>
</dbReference>
<evidence type="ECO:0000313" key="8">
    <source>
        <dbReference type="Proteomes" id="UP000603453"/>
    </source>
</evidence>
<evidence type="ECO:0000259" key="5">
    <source>
        <dbReference type="SMART" id="SM00563"/>
    </source>
</evidence>
<feature type="domain" description="Phospholipid/glycerol acyltransferase" evidence="5">
    <location>
        <begin position="57"/>
        <end position="166"/>
    </location>
</feature>
<feature type="domain" description="Histone chaperone RTT106/FACT complex subunit SPT16-like middle" evidence="6">
    <location>
        <begin position="472"/>
        <end position="578"/>
    </location>
</feature>
<feature type="compositionally biased region" description="Acidic residues" evidence="4">
    <location>
        <begin position="659"/>
        <end position="674"/>
    </location>
</feature>
<dbReference type="PANTHER" id="PTHR10983">
    <property type="entry name" value="1-ACYLGLYCEROL-3-PHOSPHATE ACYLTRANSFERASE-RELATED"/>
    <property type="match status" value="1"/>
</dbReference>
<dbReference type="InterPro" id="IPR011993">
    <property type="entry name" value="PH-like_dom_sf"/>
</dbReference>
<comment type="caution">
    <text evidence="7">The sequence shown here is derived from an EMBL/GenBank/DDBJ whole genome shotgun (WGS) entry which is preliminary data.</text>
</comment>
<reference evidence="7" key="1">
    <citation type="submission" date="2020-12" db="EMBL/GenBank/DDBJ databases">
        <title>Metabolic potential, ecology and presence of endohyphal bacteria is reflected in genomic diversity of Mucoromycotina.</title>
        <authorList>
            <person name="Muszewska A."/>
            <person name="Okrasinska A."/>
            <person name="Steczkiewicz K."/>
            <person name="Drgas O."/>
            <person name="Orlowska M."/>
            <person name="Perlinska-Lenart U."/>
            <person name="Aleksandrzak-Piekarczyk T."/>
            <person name="Szatraj K."/>
            <person name="Zielenkiewicz U."/>
            <person name="Pilsyk S."/>
            <person name="Malc E."/>
            <person name="Mieczkowski P."/>
            <person name="Kruszewska J.S."/>
            <person name="Biernat P."/>
            <person name="Pawlowska J."/>
        </authorList>
    </citation>
    <scope>NUCLEOTIDE SEQUENCE</scope>
    <source>
        <strain evidence="7">WA0000017839</strain>
    </source>
</reference>
<dbReference type="EMBL" id="JAEPRD010000005">
    <property type="protein sequence ID" value="KAG2212689.1"/>
    <property type="molecule type" value="Genomic_DNA"/>
</dbReference>
<keyword evidence="8" id="KW-1185">Reference proteome</keyword>
<name>A0A8H7RKM3_9FUNG</name>
<dbReference type="AlphaFoldDB" id="A0A8H7RKM3"/>
<evidence type="ECO:0008006" key="9">
    <source>
        <dbReference type="Google" id="ProtNLM"/>
    </source>
</evidence>
<dbReference type="SUPFAM" id="SSF50729">
    <property type="entry name" value="PH domain-like"/>
    <property type="match status" value="1"/>
</dbReference>
<gene>
    <name evidence="7" type="ORF">INT47_000666</name>
</gene>
<evidence type="ECO:0000259" key="6">
    <source>
        <dbReference type="SMART" id="SM01287"/>
    </source>
</evidence>
<dbReference type="InterPro" id="IPR002123">
    <property type="entry name" value="Plipid/glycerol_acylTrfase"/>
</dbReference>
<protein>
    <recommendedName>
        <fullName evidence="9">Phospholipid/glycerol acyltransferase domain-containing protein</fullName>
    </recommendedName>
</protein>
<sequence length="674" mass="76813">MRIFAPGDLIITMDESCTEQDVVVDEDDLERDSDALENLLTRNKKGQVTGISFPERLVMISNHQIYADWIYIWFLAYLSKAHGALKIMLKHSLSQVPIYGTLEQDKDNIIHNLQVSKKRNRPMWLVLFPEGTVISDDTRLKSKEFADKLHMDDFKFSLLPRTTGLLLCKETLGDSVEWLYDLTVGYPGIPIGENPEDVMTMQSIFCKGTGPKKIHIHIRRYRLDQIPSDTENFTKWLLERWTEKDRRLVYFNQYGTFPEEFALGEDADERLFENDQSIDDPNLKQSVQDLIKAFPASARVLERMVRYYDNKPSDREAKRRKVAEADLSNDEVFRILDVSFQLPARKKYNLVLTRTRLLLHNAKTDTIEFQYHLDDFSPLGGACVPSPDKAVRCYTFTLFLKTADCLVFNSQDKVDMVLRKPDTADEVLASSDKHEVISQLLTTHARIPITQPTQDAFASTGVSASTGKVLQKAHVVAYLKAKDGFLFFLPTGILFGFKKPTLFFPIANLASNVITNITQRTFDLTLTLKAGCQILGSAGFKPTKEGEHDTVQFSMIEQSEYAGIEAYTKKLGINDQSMAEERKAIIVNKKDEEDSVQEGGEQGEEEDSEENDEDFEPSDNENEPLEYDTDADDDDDDDNDDDDDDDNEDRKGTCIEDAMCLEDDEEDLLDEDDD</sequence>
<accession>A0A8H7RKM3</accession>
<dbReference type="Pfam" id="PF01553">
    <property type="entry name" value="Acyltransferase"/>
    <property type="match status" value="1"/>
</dbReference>
<dbReference type="PANTHER" id="PTHR10983:SF16">
    <property type="entry name" value="LYSOCARDIOLIPIN ACYLTRANSFERASE 1"/>
    <property type="match status" value="1"/>
</dbReference>
<evidence type="ECO:0000256" key="4">
    <source>
        <dbReference type="SAM" id="MobiDB-lite"/>
    </source>
</evidence>
<evidence type="ECO:0000256" key="3">
    <source>
        <dbReference type="ARBA" id="ARBA00023315"/>
    </source>
</evidence>
<keyword evidence="2" id="KW-0808">Transferase</keyword>
<dbReference type="InterPro" id="IPR013719">
    <property type="entry name" value="RTT106/SPT16-like_middle_dom"/>
</dbReference>
<dbReference type="SMART" id="SM01287">
    <property type="entry name" value="Rtt106"/>
    <property type="match status" value="1"/>
</dbReference>
<dbReference type="OrthoDB" id="189226at2759"/>
<comment type="similarity">
    <text evidence="1">Belongs to the 1-acyl-sn-glycerol-3-phosphate acyltransferase family.</text>
</comment>
<feature type="compositionally biased region" description="Acidic residues" evidence="4">
    <location>
        <begin position="593"/>
        <end position="647"/>
    </location>
</feature>
<feature type="region of interest" description="Disordered" evidence="4">
    <location>
        <begin position="586"/>
        <end position="674"/>
    </location>
</feature>
<dbReference type="SUPFAM" id="SSF69593">
    <property type="entry name" value="Glycerol-3-phosphate (1)-acyltransferase"/>
    <property type="match status" value="1"/>
</dbReference>
<evidence type="ECO:0000313" key="7">
    <source>
        <dbReference type="EMBL" id="KAG2212689.1"/>
    </source>
</evidence>
<evidence type="ECO:0000256" key="1">
    <source>
        <dbReference type="ARBA" id="ARBA00008655"/>
    </source>
</evidence>
<dbReference type="Proteomes" id="UP000603453">
    <property type="component" value="Unassembled WGS sequence"/>
</dbReference>
<dbReference type="Gene3D" id="2.30.29.30">
    <property type="entry name" value="Pleckstrin-homology domain (PH domain)/Phosphotyrosine-binding domain (PTB)"/>
    <property type="match status" value="1"/>
</dbReference>
<proteinExistence type="inferred from homology"/>
<evidence type="ECO:0000256" key="2">
    <source>
        <dbReference type="ARBA" id="ARBA00022679"/>
    </source>
</evidence>